<evidence type="ECO:0000256" key="4">
    <source>
        <dbReference type="ARBA" id="ARBA00022840"/>
    </source>
</evidence>
<evidence type="ECO:0000313" key="5">
    <source>
        <dbReference type="EMBL" id="KAK9033970.1"/>
    </source>
</evidence>
<evidence type="ECO:0000256" key="2">
    <source>
        <dbReference type="ARBA" id="ARBA00022741"/>
    </source>
</evidence>
<evidence type="ECO:0008006" key="7">
    <source>
        <dbReference type="Google" id="ProtNLM"/>
    </source>
</evidence>
<keyword evidence="1" id="KW-0808">Transferase</keyword>
<sequence>MAPEYLAHGQLTEKACVYNFGVLSLEIIMGKQNNQIFRQHSISCKLQTLPCLCLLEPPLVSYRFVSLSLTKQTWKHFQLGTPEEIYDPNLMLHNRDCGGNTRNKVARVVQIELLCTQKIPSLRP</sequence>
<keyword evidence="3" id="KW-0418">Kinase</keyword>
<dbReference type="Proteomes" id="UP001396334">
    <property type="component" value="Unassembled WGS sequence"/>
</dbReference>
<organism evidence="5 6">
    <name type="scientific">Hibiscus sabdariffa</name>
    <name type="common">roselle</name>
    <dbReference type="NCBI Taxonomy" id="183260"/>
    <lineage>
        <taxon>Eukaryota</taxon>
        <taxon>Viridiplantae</taxon>
        <taxon>Streptophyta</taxon>
        <taxon>Embryophyta</taxon>
        <taxon>Tracheophyta</taxon>
        <taxon>Spermatophyta</taxon>
        <taxon>Magnoliopsida</taxon>
        <taxon>eudicotyledons</taxon>
        <taxon>Gunneridae</taxon>
        <taxon>Pentapetalae</taxon>
        <taxon>rosids</taxon>
        <taxon>malvids</taxon>
        <taxon>Malvales</taxon>
        <taxon>Malvaceae</taxon>
        <taxon>Malvoideae</taxon>
        <taxon>Hibiscus</taxon>
    </lineage>
</organism>
<dbReference type="InterPro" id="IPR011009">
    <property type="entry name" value="Kinase-like_dom_sf"/>
</dbReference>
<accession>A0ABR2T917</accession>
<reference evidence="5 6" key="1">
    <citation type="journal article" date="2024" name="G3 (Bethesda)">
        <title>Genome assembly of Hibiscus sabdariffa L. provides insights into metabolisms of medicinal natural products.</title>
        <authorList>
            <person name="Kim T."/>
        </authorList>
    </citation>
    <scope>NUCLEOTIDE SEQUENCE [LARGE SCALE GENOMIC DNA]</scope>
    <source>
        <strain evidence="5">TK-2024</strain>
        <tissue evidence="5">Old leaves</tissue>
    </source>
</reference>
<keyword evidence="4" id="KW-0067">ATP-binding</keyword>
<dbReference type="Gene3D" id="1.10.510.10">
    <property type="entry name" value="Transferase(Phosphotransferase) domain 1"/>
    <property type="match status" value="1"/>
</dbReference>
<gene>
    <name evidence="5" type="ORF">V6N11_050149</name>
</gene>
<keyword evidence="2" id="KW-0547">Nucleotide-binding</keyword>
<dbReference type="EMBL" id="JBBPBN010000007">
    <property type="protein sequence ID" value="KAK9033970.1"/>
    <property type="molecule type" value="Genomic_DNA"/>
</dbReference>
<name>A0ABR2T917_9ROSI</name>
<dbReference type="InterPro" id="IPR052059">
    <property type="entry name" value="CR_Ser/Thr_kinase"/>
</dbReference>
<evidence type="ECO:0000313" key="6">
    <source>
        <dbReference type="Proteomes" id="UP001396334"/>
    </source>
</evidence>
<evidence type="ECO:0000256" key="1">
    <source>
        <dbReference type="ARBA" id="ARBA00022679"/>
    </source>
</evidence>
<dbReference type="PANTHER" id="PTHR47973">
    <property type="entry name" value="CYSTEINE-RICH RECEPTOR-LIKE PROTEIN KINASE 3"/>
    <property type="match status" value="1"/>
</dbReference>
<dbReference type="SUPFAM" id="SSF56112">
    <property type="entry name" value="Protein kinase-like (PK-like)"/>
    <property type="match status" value="1"/>
</dbReference>
<comment type="caution">
    <text evidence="5">The sequence shown here is derived from an EMBL/GenBank/DDBJ whole genome shotgun (WGS) entry which is preliminary data.</text>
</comment>
<evidence type="ECO:0000256" key="3">
    <source>
        <dbReference type="ARBA" id="ARBA00022777"/>
    </source>
</evidence>
<protein>
    <recommendedName>
        <fullName evidence="7">Serine-threonine/tyrosine-protein kinase catalytic domain-containing protein</fullName>
    </recommendedName>
</protein>
<proteinExistence type="predicted"/>
<keyword evidence="6" id="KW-1185">Reference proteome</keyword>